<dbReference type="PANTHER" id="PTHR33434:SF4">
    <property type="entry name" value="PHOSPHATASE PROTEIN"/>
    <property type="match status" value="1"/>
</dbReference>
<evidence type="ECO:0000313" key="2">
    <source>
        <dbReference type="EMBL" id="OKO88553.1"/>
    </source>
</evidence>
<dbReference type="GO" id="GO:0004371">
    <property type="term" value="F:glycerone kinase activity"/>
    <property type="evidence" value="ECO:0007669"/>
    <property type="project" value="InterPro"/>
</dbReference>
<dbReference type="InterPro" id="IPR036117">
    <property type="entry name" value="DhaL_dom_sf"/>
</dbReference>
<evidence type="ECO:0000313" key="4">
    <source>
        <dbReference type="Proteomes" id="UP000186030"/>
    </source>
</evidence>
<evidence type="ECO:0000259" key="1">
    <source>
        <dbReference type="PROSITE" id="PS51480"/>
    </source>
</evidence>
<dbReference type="InterPro" id="IPR004007">
    <property type="entry name" value="DhaL_dom"/>
</dbReference>
<reference evidence="3 5" key="4">
    <citation type="submission" date="2023-08" db="EMBL/GenBank/DDBJ databases">
        <title>Genome sequencing of the thermostable Gram positive bacteria Geobacillus proteiniphilus strain T-6.</title>
        <authorList>
            <person name="Shulami S."/>
            <person name="Shoham Y."/>
        </authorList>
    </citation>
    <scope>NUCLEOTIDE SEQUENCE [LARGE SCALE GENOMIC DNA]</scope>
    <source>
        <strain evidence="3 5">T-6</strain>
    </source>
</reference>
<dbReference type="InterPro" id="IPR050270">
    <property type="entry name" value="DegV_domain_contain"/>
</dbReference>
<evidence type="ECO:0000313" key="5">
    <source>
        <dbReference type="Proteomes" id="UP001223761"/>
    </source>
</evidence>
<dbReference type="EMBL" id="CP133076">
    <property type="protein sequence ID" value="WMJ18051.1"/>
    <property type="molecule type" value="Genomic_DNA"/>
</dbReference>
<dbReference type="InterPro" id="IPR019986">
    <property type="entry name" value="YloV-like"/>
</dbReference>
<feature type="domain" description="DhaL" evidence="1">
    <location>
        <begin position="9"/>
        <end position="201"/>
    </location>
</feature>
<keyword evidence="2" id="KW-0418">Kinase</keyword>
<dbReference type="InterPro" id="IPR048394">
    <property type="entry name" value="FakA-like_M"/>
</dbReference>
<reference evidence="2" key="3">
    <citation type="journal article" date="2019" name="Int. J. Syst. Evol. Microbiol.">
        <title>Geobacillus proteiniphilus sp. nov., a thermophilic bacterium isolated from a high-temperature heavy oil reservoir in China.</title>
        <authorList>
            <person name="Semenova E.M."/>
            <person name="Sokolova D.S."/>
            <person name="Grouzdev D.S."/>
            <person name="Poltaraus A.B."/>
            <person name="Vinokurova N.G."/>
            <person name="Tourova T.P."/>
            <person name="Nazina T.N."/>
        </authorList>
    </citation>
    <scope>NUCLEOTIDE SEQUENCE</scope>
    <source>
        <strain evidence="2">1017</strain>
    </source>
</reference>
<dbReference type="AlphaFoldDB" id="A0A1Q5SKU7"/>
<dbReference type="InterPro" id="IPR033470">
    <property type="entry name" value="FakA-like_C"/>
</dbReference>
<keyword evidence="2" id="KW-0808">Transferase</keyword>
<organism evidence="2 4">
    <name type="scientific">Geobacillus proteiniphilus</name>
    <dbReference type="NCBI Taxonomy" id="860353"/>
    <lineage>
        <taxon>Bacteria</taxon>
        <taxon>Bacillati</taxon>
        <taxon>Bacillota</taxon>
        <taxon>Bacilli</taxon>
        <taxon>Bacillales</taxon>
        <taxon>Anoxybacillaceae</taxon>
        <taxon>Geobacillus</taxon>
    </lineage>
</organism>
<dbReference type="SUPFAM" id="SSF101473">
    <property type="entry name" value="DhaL-like"/>
    <property type="match status" value="1"/>
</dbReference>
<dbReference type="Gene3D" id="1.25.40.340">
    <property type="match status" value="1"/>
</dbReference>
<dbReference type="Pfam" id="PF13684">
    <property type="entry name" value="FakA-like_C"/>
    <property type="match status" value="1"/>
</dbReference>
<dbReference type="Proteomes" id="UP001223761">
    <property type="component" value="Chromosome"/>
</dbReference>
<dbReference type="RefSeq" id="WP_074044728.1">
    <property type="nucleotide sequence ID" value="NZ_CP133076.1"/>
</dbReference>
<dbReference type="PANTHER" id="PTHR33434">
    <property type="entry name" value="DEGV DOMAIN-CONTAINING PROTEIN DR_1986-RELATED"/>
    <property type="match status" value="1"/>
</dbReference>
<keyword evidence="5" id="KW-1185">Reference proteome</keyword>
<dbReference type="Pfam" id="PF21645">
    <property type="entry name" value="FakA-like_M"/>
    <property type="match status" value="1"/>
</dbReference>
<dbReference type="Proteomes" id="UP000186030">
    <property type="component" value="Unassembled WGS sequence"/>
</dbReference>
<name>A0A1Q5SKU7_9BACL</name>
<dbReference type="NCBIfam" id="TIGR03599">
    <property type="entry name" value="YloV"/>
    <property type="match status" value="1"/>
</dbReference>
<proteinExistence type="predicted"/>
<dbReference type="EMBL" id="MQMG01000071">
    <property type="protein sequence ID" value="OKO88553.1"/>
    <property type="molecule type" value="Genomic_DNA"/>
</dbReference>
<dbReference type="PROSITE" id="PS51480">
    <property type="entry name" value="DHAL"/>
    <property type="match status" value="1"/>
</dbReference>
<protein>
    <submittedName>
        <fullName evidence="3">DAK2 domain-containing protein</fullName>
    </submittedName>
    <submittedName>
        <fullName evidence="2">Dihydroxyacetone kinase family protein</fullName>
    </submittedName>
</protein>
<evidence type="ECO:0000313" key="3">
    <source>
        <dbReference type="EMBL" id="WMJ18051.1"/>
    </source>
</evidence>
<reference evidence="2 4" key="1">
    <citation type="submission" date="2016-11" db="EMBL/GenBank/DDBJ databases">
        <authorList>
            <person name="Kadnikov V."/>
            <person name="Nazina T."/>
        </authorList>
    </citation>
    <scope>NUCLEOTIDE SEQUENCE [LARGE SCALE GENOMIC DNA]</scope>
    <source>
        <strain evidence="2 4">1017</strain>
    </source>
</reference>
<dbReference type="Pfam" id="PF02734">
    <property type="entry name" value="Dak2"/>
    <property type="match status" value="1"/>
</dbReference>
<dbReference type="GO" id="GO:0006071">
    <property type="term" value="P:glycerol metabolic process"/>
    <property type="evidence" value="ECO:0007669"/>
    <property type="project" value="InterPro"/>
</dbReference>
<accession>A0A1Q5SKU7</accession>
<dbReference type="SMART" id="SM01121">
    <property type="entry name" value="Dak1_2"/>
    <property type="match status" value="1"/>
</dbReference>
<gene>
    <name evidence="2" type="ORF">BRO54_3609</name>
    <name evidence="3" type="ORF">RA955_08570</name>
</gene>
<sequence length="556" mass="59934">MTMRTLDGRRFADMVQQGAAHLANNAKTVDALNVFPVPDGDTGTNMNLSMTSGAKEVKANASDHIGNVAAALAKGLLMGARGNSGVILSQLFRGFAKAVEGKQQVNSFEFAAALQAGVDTAYKAVMKPVEGTILTVAKEAARKAVEVAKKERDVIAVMEAALAEAKAALQRTPELLPILKEVGVVDSGGQGLVYIYEGFLAALKGEIVSAARAEARMDDLVKMVHHQSAQSHIHTDEIEFGYCTEFMVRFEPDKLAEHPFSEETFRRELSQFGDSLLVVADDELVKVHIHSETPGEVLTYGQRYGSLINIKIENMREQHANIVGKEAKTLPGVAKEEAKPYGIVAVAMGAGVAELFRSIGAHAIIEGGQTMNPSTEEIADAIRLANAETVFVLPNNKNIVMAAKQAAELSEQRVIVIPSKTVPQGLAALLAFNPAQSVEQNERAMTAALSRVKTGQVTFSVRDTTIDGIEIQKGDYMGLLDDRIIAADKDKLAVTKRLLDALIDEESEIVTILYGEDATESDVETVVAYLETKHDGVEVEVHNGKQPLYPFIISVE</sequence>
<dbReference type="SMART" id="SM01120">
    <property type="entry name" value="Dak2"/>
    <property type="match status" value="1"/>
</dbReference>
<reference evidence="4" key="2">
    <citation type="submission" date="2017-01" db="EMBL/GenBank/DDBJ databases">
        <title>Genome sequencing and annotation of Geobacillus sp. 1017, a Hydrocarbon-Oxidizing Thermophilic Bacterium Isolated from a Heavy Oil Reservoir (China).</title>
        <authorList>
            <person name="Kadnikov V.V."/>
            <person name="Mardanov A.V."/>
            <person name="Poltaraus A.B."/>
            <person name="Sokolova D.S."/>
            <person name="Semenova E.M."/>
            <person name="Ravin N.V."/>
            <person name="Tourova T.P."/>
            <person name="Nazina T.N."/>
        </authorList>
    </citation>
    <scope>NUCLEOTIDE SEQUENCE [LARGE SCALE GENOMIC DNA]</scope>
    <source>
        <strain evidence="4">1017</strain>
    </source>
</reference>